<keyword evidence="4" id="KW-1133">Transmembrane helix</keyword>
<organism evidence="6 7">
    <name type="scientific">Biomphalaria glabrata</name>
    <name type="common">Bloodfluke planorb</name>
    <name type="synonym">Freshwater snail</name>
    <dbReference type="NCBI Taxonomy" id="6526"/>
    <lineage>
        <taxon>Eukaryota</taxon>
        <taxon>Metazoa</taxon>
        <taxon>Spiralia</taxon>
        <taxon>Lophotrochozoa</taxon>
        <taxon>Mollusca</taxon>
        <taxon>Gastropoda</taxon>
        <taxon>Heterobranchia</taxon>
        <taxon>Euthyneura</taxon>
        <taxon>Panpulmonata</taxon>
        <taxon>Hygrophila</taxon>
        <taxon>Lymnaeoidea</taxon>
        <taxon>Planorbidae</taxon>
        <taxon>Biomphalaria</taxon>
    </lineage>
</organism>
<dbReference type="PROSITE" id="PS51720">
    <property type="entry name" value="G_AIG1"/>
    <property type="match status" value="2"/>
</dbReference>
<keyword evidence="4" id="KW-0472">Membrane</keyword>
<feature type="transmembrane region" description="Helical" evidence="4">
    <location>
        <begin position="993"/>
        <end position="1009"/>
    </location>
</feature>
<evidence type="ECO:0000313" key="7">
    <source>
        <dbReference type="Proteomes" id="UP000076420"/>
    </source>
</evidence>
<dbReference type="SUPFAM" id="SSF52540">
    <property type="entry name" value="P-loop containing nucleoside triphosphate hydrolases"/>
    <property type="match status" value="2"/>
</dbReference>
<sequence>MASFLNLSQTYLLIGKTGIGKSSTGNLILGENLFKNSDFALSETNQIQVQSATVDGYNLTVVDTPGVMHTGLDLKAIKIKTCNEMKEAVSKCPDEGKMAVVIVMKYGDRFTEENKTTVDILKQMFGEENLCKSCVIVMTHGDMFALNYQQEKQFKDWMAEQTEDLGQLFSLVQYRCLLFNNKCKDSAEVNQQRQTIIDLVNDLDQGYTKTQFSRLKKQHHRLLFETQFPKMQKECQQKIQELFDSFHSISRSQRRPFMFDDLLKKIKKYLEELNKADDPGTIFYLEGEPRFFDALRGQVIKLQTMIEKDNEFDKNKKELDKFIHIFENFIEEKNFDKLASVEKKFNSFSVRMKCNKDFYNSFKAKLKIATGKLLKCKQLEVAMSLGCMLNSLRYTLPKVPTEDATFCEFFGRLTRIRDCIDEENRKLGGLDNLLDDARDLKKRIDYLKEDNAMSKRWTRTSGIMAGVSIATGFIPVVGLAVSAALNIVPVVGRSIETAKVRSQRSDDLTNSSNFRNDFTFLLVGKTGSGISSTANSILGQYAFKTSDKAKTKTSQVQVKQATVDEMNITVVDTPGLLRTGLNSDEAKLRAYKDLQDAVDRSPERGKMIIVMVIKYGDRFTEENRTMIHILKQMFGEGNFGQSFAVVVTYGDLYDMEYIYGLRFLLWLQNQKTDLAHLLSLVKYRCVKFNNKSKHAEEIHSQRNGLINLVKNMYHLKSKEHFCRIRLQNNRLTLEAEFPKLLASYIQKEIEWSEKLYSISLTSRNLNSYEQLLRTISQHMTEMNLTDSHNIFHYYNSIEYTLSDFPVFTDIRRRLELLKRNVKREKTILEYELELDKLTDSLDQIIHENRFDDIDRYESQINRVSRAYACNEDLCFLRSKLDIAKSKFMQAKRNKISIEFGEMVNKLRKDAQKITLPVSYKTLKELHLRQNNIRSELTVLNSSIEGFDDLLNQMDDIRNQIDYLGENNDSYILWTIILVCLSICLGLYNDIDIAVTVVILFFPIWGRWLQTSFVRSRRLMDLGISTFH</sequence>
<dbReference type="EnsemblMetazoa" id="BGLB023073-RA">
    <property type="protein sequence ID" value="BGLB023073-PA"/>
    <property type="gene ID" value="BGLB023073"/>
</dbReference>
<dbReference type="InterPro" id="IPR006703">
    <property type="entry name" value="G_AIG1"/>
</dbReference>
<dbReference type="RefSeq" id="XP_013087704.2">
    <property type="nucleotide sequence ID" value="XM_013232250.2"/>
</dbReference>
<evidence type="ECO:0000256" key="4">
    <source>
        <dbReference type="SAM" id="Phobius"/>
    </source>
</evidence>
<dbReference type="VEuPathDB" id="VectorBase:BGLB023073"/>
<accession>A0A2C9KSM5</accession>
<dbReference type="Proteomes" id="UP000076420">
    <property type="component" value="Unassembled WGS sequence"/>
</dbReference>
<dbReference type="STRING" id="6526.A0A2C9KSM5"/>
<dbReference type="GO" id="GO:0005525">
    <property type="term" value="F:GTP binding"/>
    <property type="evidence" value="ECO:0007669"/>
    <property type="project" value="UniProtKB-KW"/>
</dbReference>
<keyword evidence="3" id="KW-0342">GTP-binding</keyword>
<gene>
    <name evidence="6" type="primary">106072013</name>
</gene>
<feature type="transmembrane region" description="Helical" evidence="4">
    <location>
        <begin position="970"/>
        <end position="987"/>
    </location>
</feature>
<name>A0A2C9KSM5_BIOGL</name>
<keyword evidence="4" id="KW-0812">Transmembrane</keyword>
<dbReference type="Pfam" id="PF04548">
    <property type="entry name" value="AIG1"/>
    <property type="match status" value="2"/>
</dbReference>
<evidence type="ECO:0000256" key="2">
    <source>
        <dbReference type="ARBA" id="ARBA00022741"/>
    </source>
</evidence>
<proteinExistence type="inferred from homology"/>
<reference evidence="6" key="1">
    <citation type="submission" date="2020-05" db="UniProtKB">
        <authorList>
            <consortium name="EnsemblMetazoa"/>
        </authorList>
    </citation>
    <scope>IDENTIFICATION</scope>
    <source>
        <strain evidence="6">BB02</strain>
    </source>
</reference>
<protein>
    <recommendedName>
        <fullName evidence="5">AIG1-type G domain-containing protein</fullName>
    </recommendedName>
</protein>
<comment type="similarity">
    <text evidence="1">Belongs to the TRAFAC class TrmE-Era-EngA-EngB-Septin-like GTPase superfamily. AIG1/Toc34/Toc159-like paraseptin GTPase family. IAN subfamily.</text>
</comment>
<dbReference type="KEGG" id="bgt:106072013"/>
<dbReference type="Gene3D" id="3.40.50.300">
    <property type="entry name" value="P-loop containing nucleotide triphosphate hydrolases"/>
    <property type="match status" value="2"/>
</dbReference>
<dbReference type="PANTHER" id="PTHR10903:SF184">
    <property type="entry name" value="GTP-BINDING PROTEIN A"/>
    <property type="match status" value="1"/>
</dbReference>
<dbReference type="VEuPathDB" id="VectorBase:BGLAX_046592"/>
<evidence type="ECO:0000256" key="3">
    <source>
        <dbReference type="ARBA" id="ARBA00023134"/>
    </source>
</evidence>
<dbReference type="OrthoDB" id="425923at2759"/>
<dbReference type="InterPro" id="IPR045058">
    <property type="entry name" value="GIMA/IAN/Toc"/>
</dbReference>
<evidence type="ECO:0000259" key="5">
    <source>
        <dbReference type="PROSITE" id="PS51720"/>
    </source>
</evidence>
<feature type="domain" description="AIG1-type G" evidence="5">
    <location>
        <begin position="6"/>
        <end position="216"/>
    </location>
</feature>
<dbReference type="InterPro" id="IPR027417">
    <property type="entry name" value="P-loop_NTPase"/>
</dbReference>
<evidence type="ECO:0000313" key="6">
    <source>
        <dbReference type="EnsemblMetazoa" id="BGLB023073-PA"/>
    </source>
</evidence>
<evidence type="ECO:0000256" key="1">
    <source>
        <dbReference type="ARBA" id="ARBA00008535"/>
    </source>
</evidence>
<dbReference type="PANTHER" id="PTHR10903">
    <property type="entry name" value="GTPASE, IMAP FAMILY MEMBER-RELATED"/>
    <property type="match status" value="1"/>
</dbReference>
<keyword evidence="2" id="KW-0547">Nucleotide-binding</keyword>
<dbReference type="AlphaFoldDB" id="A0A2C9KSM5"/>
<feature type="domain" description="AIG1-type G" evidence="5">
    <location>
        <begin position="515"/>
        <end position="730"/>
    </location>
</feature>